<evidence type="ECO:0000313" key="2">
    <source>
        <dbReference type="Proteomes" id="UP000285379"/>
    </source>
</evidence>
<dbReference type="AlphaFoldDB" id="A0A412VP39"/>
<gene>
    <name evidence="1" type="ORF">DWW27_08895</name>
</gene>
<sequence>MNDSRKIELLNELASKLTPQNVDYTPHNGNYCVTLVAVQPVDFFSKEERNFKIQGRLDEGKTISADLIVEDEKLFSINHLPYVAHEGDRTPIYKIVRDSIFCAYGALQLPSLHRSMRKIAWQDYPFMKKDHEEQAKAEIRFMKKLAAINNNSQSYTGVRTALIHHTSSRLRDCLIYYKEYETQTYEKIQDSMKVLQPFIPSKEDNENAVPDMFVWEYYPDYPRETFHNQVVMLNAKSKNKKQFWWDYLKLNIFLGDPEYRFGYYMLMNRWQIPVIQKWIAEYHEKDLFESQRAKDYLLFYLKAGEKTPIRILNSQGTQVKIKMTPR</sequence>
<organism evidence="1 2">
    <name type="scientific">Phocaeicola vulgatus</name>
    <name type="common">Bacteroides vulgatus</name>
    <dbReference type="NCBI Taxonomy" id="821"/>
    <lineage>
        <taxon>Bacteria</taxon>
        <taxon>Pseudomonadati</taxon>
        <taxon>Bacteroidota</taxon>
        <taxon>Bacteroidia</taxon>
        <taxon>Bacteroidales</taxon>
        <taxon>Bacteroidaceae</taxon>
        <taxon>Phocaeicola</taxon>
    </lineage>
</organism>
<dbReference type="RefSeq" id="WP_117928695.1">
    <property type="nucleotide sequence ID" value="NZ_QRYT01000018.1"/>
</dbReference>
<dbReference type="EMBL" id="QRYT01000018">
    <property type="protein sequence ID" value="RGV10172.1"/>
    <property type="molecule type" value="Genomic_DNA"/>
</dbReference>
<dbReference type="Proteomes" id="UP000285379">
    <property type="component" value="Unassembled WGS sequence"/>
</dbReference>
<proteinExistence type="predicted"/>
<accession>A0A412VP39</accession>
<protein>
    <submittedName>
        <fullName evidence="1">Pseudohemocyanin</fullName>
    </submittedName>
</protein>
<comment type="caution">
    <text evidence="1">The sequence shown here is derived from an EMBL/GenBank/DDBJ whole genome shotgun (WGS) entry which is preliminary data.</text>
</comment>
<name>A0A412VP39_PHOVU</name>
<evidence type="ECO:0000313" key="1">
    <source>
        <dbReference type="EMBL" id="RGV10172.1"/>
    </source>
</evidence>
<reference evidence="1 2" key="1">
    <citation type="submission" date="2018-08" db="EMBL/GenBank/DDBJ databases">
        <title>A genome reference for cultivated species of the human gut microbiota.</title>
        <authorList>
            <person name="Zou Y."/>
            <person name="Xue W."/>
            <person name="Luo G."/>
        </authorList>
    </citation>
    <scope>NUCLEOTIDE SEQUENCE [LARGE SCALE GENOMIC DNA]</scope>
    <source>
        <strain evidence="1 2">AF14-8</strain>
    </source>
</reference>